<evidence type="ECO:0000256" key="4">
    <source>
        <dbReference type="ARBA" id="ARBA00022617"/>
    </source>
</evidence>
<dbReference type="InterPro" id="IPR050364">
    <property type="entry name" value="Cytochrome_P450_fung"/>
</dbReference>
<evidence type="ECO:0000256" key="10">
    <source>
        <dbReference type="RuleBase" id="RU000461"/>
    </source>
</evidence>
<protein>
    <submittedName>
        <fullName evidence="12">Cytochrome P450</fullName>
    </submittedName>
</protein>
<dbReference type="AlphaFoldDB" id="A0A5C3LZ71"/>
<evidence type="ECO:0000256" key="9">
    <source>
        <dbReference type="PIRSR" id="PIRSR602401-1"/>
    </source>
</evidence>
<keyword evidence="7 9" id="KW-0408">Iron</keyword>
<comment type="similarity">
    <text evidence="3 10">Belongs to the cytochrome P450 family.</text>
</comment>
<dbReference type="EMBL" id="ML213637">
    <property type="protein sequence ID" value="TFK34081.1"/>
    <property type="molecule type" value="Genomic_DNA"/>
</dbReference>
<evidence type="ECO:0000313" key="13">
    <source>
        <dbReference type="Proteomes" id="UP000308652"/>
    </source>
</evidence>
<keyword evidence="4 9" id="KW-0349">Heme</keyword>
<dbReference type="OrthoDB" id="1055148at2759"/>
<dbReference type="GO" id="GO:0020037">
    <property type="term" value="F:heme binding"/>
    <property type="evidence" value="ECO:0007669"/>
    <property type="project" value="InterPro"/>
</dbReference>
<keyword evidence="6 10" id="KW-0560">Oxidoreductase</keyword>
<sequence>MFDAVAPWLTLAILLLFIYSKLKKPSNLPPGPPASMLGDNTRDVPAIRPWRTFMEWRKRYGNVMSFYLGRTPVIVLGSLKAATDLLDKRGNIYSSRPRNIVAGDIYSGGMRGISMPYGKPWRNWRSLMQAGMSVDASKTYEILQSIESKILLRDLLHAKDVGDYLRHIRRFSASIVFCVSYGRRLASLDDEVISTTQKIEECILPGKFIVESWPILLALPRFLQWFRWDPEKRRSEDTEFYLSLMNSVRDRMKLGIAQPCTATRALHKQADFGLDDIQSAYALSAPSQAGVGTVRHFTILNIRLYKVAMILFPDAMRKAQAELDIIVGMDTLPGFEHEPSLTYLQALIKETLRWRAIVPTGLPHSTIADDVYEGMYIPKGSTVYANIYAMTRDPEMFPEPDNFRPERFLNTDDARLANYTINFGFGRRICPGMHVANRSLFIFISRVLWAFDIVPPKRADGKPILPPSDDFTTGLTSHPKPFGYSFVPRRAGVEPIIMKEALQAEMDAAAWM</sequence>
<dbReference type="InterPro" id="IPR017972">
    <property type="entry name" value="Cyt_P450_CS"/>
</dbReference>
<organism evidence="12 13">
    <name type="scientific">Crucibulum laeve</name>
    <dbReference type="NCBI Taxonomy" id="68775"/>
    <lineage>
        <taxon>Eukaryota</taxon>
        <taxon>Fungi</taxon>
        <taxon>Dikarya</taxon>
        <taxon>Basidiomycota</taxon>
        <taxon>Agaricomycotina</taxon>
        <taxon>Agaricomycetes</taxon>
        <taxon>Agaricomycetidae</taxon>
        <taxon>Agaricales</taxon>
        <taxon>Agaricineae</taxon>
        <taxon>Nidulariaceae</taxon>
        <taxon>Crucibulum</taxon>
    </lineage>
</organism>
<dbReference type="GO" id="GO:0005506">
    <property type="term" value="F:iron ion binding"/>
    <property type="evidence" value="ECO:0007669"/>
    <property type="project" value="InterPro"/>
</dbReference>
<dbReference type="GO" id="GO:0004497">
    <property type="term" value="F:monooxygenase activity"/>
    <property type="evidence" value="ECO:0007669"/>
    <property type="project" value="UniProtKB-KW"/>
</dbReference>
<dbReference type="PRINTS" id="PR00385">
    <property type="entry name" value="P450"/>
</dbReference>
<evidence type="ECO:0000256" key="6">
    <source>
        <dbReference type="ARBA" id="ARBA00023002"/>
    </source>
</evidence>
<name>A0A5C3LZ71_9AGAR</name>
<dbReference type="Gene3D" id="1.10.630.10">
    <property type="entry name" value="Cytochrome P450"/>
    <property type="match status" value="1"/>
</dbReference>
<evidence type="ECO:0000256" key="5">
    <source>
        <dbReference type="ARBA" id="ARBA00022723"/>
    </source>
</evidence>
<dbReference type="Proteomes" id="UP000308652">
    <property type="component" value="Unassembled WGS sequence"/>
</dbReference>
<dbReference type="STRING" id="68775.A0A5C3LZ71"/>
<evidence type="ECO:0000256" key="11">
    <source>
        <dbReference type="SAM" id="SignalP"/>
    </source>
</evidence>
<dbReference type="CDD" id="cd11065">
    <property type="entry name" value="CYP64-like"/>
    <property type="match status" value="1"/>
</dbReference>
<feature type="chain" id="PRO_5022738968" evidence="11">
    <location>
        <begin position="24"/>
        <end position="512"/>
    </location>
</feature>
<dbReference type="InterPro" id="IPR002401">
    <property type="entry name" value="Cyt_P450_E_grp-I"/>
</dbReference>
<evidence type="ECO:0000256" key="2">
    <source>
        <dbReference type="ARBA" id="ARBA00005179"/>
    </source>
</evidence>
<evidence type="ECO:0000256" key="3">
    <source>
        <dbReference type="ARBA" id="ARBA00010617"/>
    </source>
</evidence>
<evidence type="ECO:0000256" key="1">
    <source>
        <dbReference type="ARBA" id="ARBA00001971"/>
    </source>
</evidence>
<proteinExistence type="inferred from homology"/>
<dbReference type="InterPro" id="IPR036396">
    <property type="entry name" value="Cyt_P450_sf"/>
</dbReference>
<dbReference type="PRINTS" id="PR00463">
    <property type="entry name" value="EP450I"/>
</dbReference>
<accession>A0A5C3LZ71</accession>
<reference evidence="12 13" key="1">
    <citation type="journal article" date="2019" name="Nat. Ecol. Evol.">
        <title>Megaphylogeny resolves global patterns of mushroom evolution.</title>
        <authorList>
            <person name="Varga T."/>
            <person name="Krizsan K."/>
            <person name="Foldi C."/>
            <person name="Dima B."/>
            <person name="Sanchez-Garcia M."/>
            <person name="Sanchez-Ramirez S."/>
            <person name="Szollosi G.J."/>
            <person name="Szarkandi J.G."/>
            <person name="Papp V."/>
            <person name="Albert L."/>
            <person name="Andreopoulos W."/>
            <person name="Angelini C."/>
            <person name="Antonin V."/>
            <person name="Barry K.W."/>
            <person name="Bougher N.L."/>
            <person name="Buchanan P."/>
            <person name="Buyck B."/>
            <person name="Bense V."/>
            <person name="Catcheside P."/>
            <person name="Chovatia M."/>
            <person name="Cooper J."/>
            <person name="Damon W."/>
            <person name="Desjardin D."/>
            <person name="Finy P."/>
            <person name="Geml J."/>
            <person name="Haridas S."/>
            <person name="Hughes K."/>
            <person name="Justo A."/>
            <person name="Karasinski D."/>
            <person name="Kautmanova I."/>
            <person name="Kiss B."/>
            <person name="Kocsube S."/>
            <person name="Kotiranta H."/>
            <person name="LaButti K.M."/>
            <person name="Lechner B.E."/>
            <person name="Liimatainen K."/>
            <person name="Lipzen A."/>
            <person name="Lukacs Z."/>
            <person name="Mihaltcheva S."/>
            <person name="Morgado L.N."/>
            <person name="Niskanen T."/>
            <person name="Noordeloos M.E."/>
            <person name="Ohm R.A."/>
            <person name="Ortiz-Santana B."/>
            <person name="Ovrebo C."/>
            <person name="Racz N."/>
            <person name="Riley R."/>
            <person name="Savchenko A."/>
            <person name="Shiryaev A."/>
            <person name="Soop K."/>
            <person name="Spirin V."/>
            <person name="Szebenyi C."/>
            <person name="Tomsovsky M."/>
            <person name="Tulloss R.E."/>
            <person name="Uehling J."/>
            <person name="Grigoriev I.V."/>
            <person name="Vagvolgyi C."/>
            <person name="Papp T."/>
            <person name="Martin F.M."/>
            <person name="Miettinen O."/>
            <person name="Hibbett D.S."/>
            <person name="Nagy L.G."/>
        </authorList>
    </citation>
    <scope>NUCLEOTIDE SEQUENCE [LARGE SCALE GENOMIC DNA]</scope>
    <source>
        <strain evidence="12 13">CBS 166.37</strain>
    </source>
</reference>
<dbReference type="PROSITE" id="PS00086">
    <property type="entry name" value="CYTOCHROME_P450"/>
    <property type="match status" value="1"/>
</dbReference>
<evidence type="ECO:0000256" key="7">
    <source>
        <dbReference type="ARBA" id="ARBA00023004"/>
    </source>
</evidence>
<comment type="cofactor">
    <cofactor evidence="1 9">
        <name>heme</name>
        <dbReference type="ChEBI" id="CHEBI:30413"/>
    </cofactor>
</comment>
<dbReference type="SUPFAM" id="SSF48264">
    <property type="entry name" value="Cytochrome P450"/>
    <property type="match status" value="1"/>
</dbReference>
<dbReference type="Pfam" id="PF00067">
    <property type="entry name" value="p450"/>
    <property type="match status" value="1"/>
</dbReference>
<feature type="signal peptide" evidence="11">
    <location>
        <begin position="1"/>
        <end position="23"/>
    </location>
</feature>
<gene>
    <name evidence="12" type="ORF">BDQ12DRAFT_614140</name>
</gene>
<feature type="binding site" description="axial binding residue" evidence="9">
    <location>
        <position position="430"/>
    </location>
    <ligand>
        <name>heme</name>
        <dbReference type="ChEBI" id="CHEBI:30413"/>
    </ligand>
    <ligandPart>
        <name>Fe</name>
        <dbReference type="ChEBI" id="CHEBI:18248"/>
    </ligandPart>
</feature>
<dbReference type="InterPro" id="IPR001128">
    <property type="entry name" value="Cyt_P450"/>
</dbReference>
<evidence type="ECO:0000256" key="8">
    <source>
        <dbReference type="ARBA" id="ARBA00023033"/>
    </source>
</evidence>
<comment type="pathway">
    <text evidence="2">Secondary metabolite biosynthesis.</text>
</comment>
<dbReference type="GO" id="GO:0016705">
    <property type="term" value="F:oxidoreductase activity, acting on paired donors, with incorporation or reduction of molecular oxygen"/>
    <property type="evidence" value="ECO:0007669"/>
    <property type="project" value="InterPro"/>
</dbReference>
<keyword evidence="8 10" id="KW-0503">Monooxygenase</keyword>
<keyword evidence="13" id="KW-1185">Reference proteome</keyword>
<evidence type="ECO:0000313" key="12">
    <source>
        <dbReference type="EMBL" id="TFK34081.1"/>
    </source>
</evidence>
<dbReference type="PANTHER" id="PTHR46300:SF4">
    <property type="entry name" value="CYTOCHROME P450 98A3"/>
    <property type="match status" value="1"/>
</dbReference>
<keyword evidence="5 9" id="KW-0479">Metal-binding</keyword>
<keyword evidence="11" id="KW-0732">Signal</keyword>
<dbReference type="PANTHER" id="PTHR46300">
    <property type="entry name" value="P450, PUTATIVE (EUROFUNG)-RELATED-RELATED"/>
    <property type="match status" value="1"/>
</dbReference>